<dbReference type="Gene3D" id="1.10.4030.10">
    <property type="entry name" value="Porin chaperone SurA, peptide-binding domain"/>
    <property type="match status" value="1"/>
</dbReference>
<dbReference type="EMBL" id="AP021861">
    <property type="protein sequence ID" value="BBO30950.1"/>
    <property type="molecule type" value="Genomic_DNA"/>
</dbReference>
<dbReference type="GO" id="GO:0003755">
    <property type="term" value="F:peptidyl-prolyl cis-trans isomerase activity"/>
    <property type="evidence" value="ECO:0007669"/>
    <property type="project" value="UniProtKB-KW"/>
</dbReference>
<dbReference type="InterPro" id="IPR050245">
    <property type="entry name" value="PrsA_foldase"/>
</dbReference>
<evidence type="ECO:0000256" key="3">
    <source>
        <dbReference type="SAM" id="SignalP"/>
    </source>
</evidence>
<keyword evidence="1" id="KW-0697">Rotamase</keyword>
<reference evidence="6" key="1">
    <citation type="submission" date="2019-10" db="EMBL/GenBank/DDBJ databases">
        <title>Lacipirellula parvula gen. nov., sp. nov., representing a lineage of planctomycetes widespread in freshwater anoxic habitats, and description of the family Lacipirellulaceae.</title>
        <authorList>
            <person name="Dedysh S.N."/>
            <person name="Kulichevskaya I.S."/>
            <person name="Beletsky A.V."/>
            <person name="Rakitin A.L."/>
            <person name="Mardanov A.V."/>
            <person name="Ivanova A.A."/>
            <person name="Saltykova V.X."/>
            <person name="Rijpstra W.I.C."/>
            <person name="Sinninghe Damste J.S."/>
            <person name="Ravin N.V."/>
        </authorList>
    </citation>
    <scope>NUCLEOTIDE SEQUENCE [LARGE SCALE GENOMIC DNA]</scope>
    <source>
        <strain evidence="6">PX69</strain>
    </source>
</reference>
<dbReference type="AlphaFoldDB" id="A0A5K7X382"/>
<dbReference type="PANTHER" id="PTHR47245">
    <property type="entry name" value="PEPTIDYLPROLYL ISOMERASE"/>
    <property type="match status" value="1"/>
</dbReference>
<feature type="signal peptide" evidence="3">
    <location>
        <begin position="1"/>
        <end position="21"/>
    </location>
</feature>
<evidence type="ECO:0000313" key="6">
    <source>
        <dbReference type="Proteomes" id="UP000326837"/>
    </source>
</evidence>
<organism evidence="5 6">
    <name type="scientific">Lacipirellula parvula</name>
    <dbReference type="NCBI Taxonomy" id="2650471"/>
    <lineage>
        <taxon>Bacteria</taxon>
        <taxon>Pseudomonadati</taxon>
        <taxon>Planctomycetota</taxon>
        <taxon>Planctomycetia</taxon>
        <taxon>Pirellulales</taxon>
        <taxon>Lacipirellulaceae</taxon>
        <taxon>Lacipirellula</taxon>
    </lineage>
</organism>
<accession>A0A5K7X382</accession>
<dbReference type="InterPro" id="IPR046357">
    <property type="entry name" value="PPIase_dom_sf"/>
</dbReference>
<gene>
    <name evidence="5" type="ORF">PLANPX_0562</name>
</gene>
<dbReference type="InterPro" id="IPR027304">
    <property type="entry name" value="Trigger_fact/SurA_dom_sf"/>
</dbReference>
<proteinExistence type="predicted"/>
<dbReference type="KEGG" id="lpav:PLANPX_0562"/>
<dbReference type="InterPro" id="IPR000297">
    <property type="entry name" value="PPIase_PpiC"/>
</dbReference>
<evidence type="ECO:0000313" key="5">
    <source>
        <dbReference type="EMBL" id="BBO30950.1"/>
    </source>
</evidence>
<dbReference type="Proteomes" id="UP000326837">
    <property type="component" value="Chromosome"/>
</dbReference>
<feature type="chain" id="PRO_5024930719" description="PpiC domain-containing protein" evidence="3">
    <location>
        <begin position="22"/>
        <end position="441"/>
    </location>
</feature>
<evidence type="ECO:0000256" key="1">
    <source>
        <dbReference type="PROSITE-ProRule" id="PRU00278"/>
    </source>
</evidence>
<feature type="domain" description="PpiC" evidence="4">
    <location>
        <begin position="267"/>
        <end position="375"/>
    </location>
</feature>
<dbReference type="Gene3D" id="3.10.50.40">
    <property type="match status" value="1"/>
</dbReference>
<dbReference type="SUPFAM" id="SSF54534">
    <property type="entry name" value="FKBP-like"/>
    <property type="match status" value="1"/>
</dbReference>
<feature type="compositionally biased region" description="Low complexity" evidence="2">
    <location>
        <begin position="35"/>
        <end position="48"/>
    </location>
</feature>
<dbReference type="Pfam" id="PF13145">
    <property type="entry name" value="Rotamase_2"/>
    <property type="match status" value="1"/>
</dbReference>
<dbReference type="PROSITE" id="PS50198">
    <property type="entry name" value="PPIC_PPIASE_2"/>
    <property type="match status" value="1"/>
</dbReference>
<dbReference type="SUPFAM" id="SSF109998">
    <property type="entry name" value="Triger factor/SurA peptide-binding domain-like"/>
    <property type="match status" value="1"/>
</dbReference>
<keyword evidence="3" id="KW-0732">Signal</keyword>
<dbReference type="PANTHER" id="PTHR47245:SF2">
    <property type="entry name" value="PEPTIDYL-PROLYL CIS-TRANS ISOMERASE HP_0175-RELATED"/>
    <property type="match status" value="1"/>
</dbReference>
<keyword evidence="6" id="KW-1185">Reference proteome</keyword>
<dbReference type="RefSeq" id="WP_152097188.1">
    <property type="nucleotide sequence ID" value="NZ_AP021861.1"/>
</dbReference>
<protein>
    <recommendedName>
        <fullName evidence="4">PpiC domain-containing protein</fullName>
    </recommendedName>
</protein>
<evidence type="ECO:0000256" key="2">
    <source>
        <dbReference type="SAM" id="MobiDB-lite"/>
    </source>
</evidence>
<evidence type="ECO:0000259" key="4">
    <source>
        <dbReference type="PROSITE" id="PS50198"/>
    </source>
</evidence>
<sequence length="441" mass="48555">MLRRTLILIGGWLAAALLPLAARGQSSFEPPPVPSSMAAGPSSPSASAVRGVQDNVDPMKSPAMPAGAAGAPAATFVAPSQASVAATEPLGPPIVPTDAQPITGSEIVARVEDQVILASDVLWQVHRLIDSAEKSKNMKVPPEQRAQVERLYLEKMVTNLIDTKLLFADFRRTLPPENLAHVEKTLAEPFEANELPKLYEVYGVKDRVQLDAALAVHGSSLKDVQRQYVEKQVAGEWLRQRMPKLKVVTQEEMVAYYQDHLKEYEYPGSIKWEELMVRFDRCGGDRDQAWQQLAGMGNEVWAIVKITPGLRGPVFANVAKAKSQGFTAAEGGLQETSPGSLMCEELNSALETLELGRMSNPIESAQGFHIVRVLDRKPPGRTPFTEAQAKIRELLEAEQKEVLVAEELVKLRKNARVWTIFHGDLNGPRLTELLDNKPVRR</sequence>
<name>A0A5K7X382_9BACT</name>
<feature type="region of interest" description="Disordered" evidence="2">
    <location>
        <begin position="25"/>
        <end position="54"/>
    </location>
</feature>
<keyword evidence="1" id="KW-0413">Isomerase</keyword>